<dbReference type="FunFam" id="3.40.50.300:FF:001471">
    <property type="entry name" value="P-loop containing nucleoside triphosphate hydrolase protein"/>
    <property type="match status" value="1"/>
</dbReference>
<comment type="subcellular location">
    <subcellularLocation>
        <location evidence="1">Membrane</location>
        <topology evidence="1">Multi-pass membrane protein</topology>
    </subcellularLocation>
</comment>
<dbReference type="GeneID" id="28836944"/>
<dbReference type="PANTHER" id="PTHR43394:SF15">
    <property type="entry name" value="ALPHA-FACTOR-TRANSPORTING ATPASE"/>
    <property type="match status" value="1"/>
</dbReference>
<dbReference type="CDD" id="cd18577">
    <property type="entry name" value="ABC_6TM_Pgp_ABCB1_D1_like"/>
    <property type="match status" value="1"/>
</dbReference>
<feature type="transmembrane region" description="Helical" evidence="8">
    <location>
        <begin position="90"/>
        <end position="118"/>
    </location>
</feature>
<keyword evidence="2 8" id="KW-0812">Transmembrane</keyword>
<evidence type="ECO:0000259" key="10">
    <source>
        <dbReference type="PROSITE" id="PS50929"/>
    </source>
</evidence>
<dbReference type="InterPro" id="IPR003593">
    <property type="entry name" value="AAA+_ATPase"/>
</dbReference>
<accession>A0A1B8GS55</accession>
<feature type="domain" description="ABC transporter" evidence="9">
    <location>
        <begin position="375"/>
        <end position="614"/>
    </location>
</feature>
<feature type="transmembrane region" description="Helical" evidence="8">
    <location>
        <begin position="1065"/>
        <end position="1090"/>
    </location>
</feature>
<feature type="transmembrane region" description="Helical" evidence="8">
    <location>
        <begin position="42"/>
        <end position="70"/>
    </location>
</feature>
<evidence type="ECO:0000256" key="3">
    <source>
        <dbReference type="ARBA" id="ARBA00022741"/>
    </source>
</evidence>
<dbReference type="PANTHER" id="PTHR43394">
    <property type="entry name" value="ATP-DEPENDENT PERMEASE MDL1, MITOCHONDRIAL"/>
    <property type="match status" value="1"/>
</dbReference>
<dbReference type="SMART" id="SM00382">
    <property type="entry name" value="AAA"/>
    <property type="match status" value="2"/>
</dbReference>
<dbReference type="RefSeq" id="XP_059319875.1">
    <property type="nucleotide sequence ID" value="XM_059463540.1"/>
</dbReference>
<dbReference type="GO" id="GO:0090374">
    <property type="term" value="P:oligopeptide export from mitochondrion"/>
    <property type="evidence" value="ECO:0007669"/>
    <property type="project" value="TreeGrafter"/>
</dbReference>
<dbReference type="Proteomes" id="UP000091956">
    <property type="component" value="Unassembled WGS sequence"/>
</dbReference>
<dbReference type="Pfam" id="PF00005">
    <property type="entry name" value="ABC_tran"/>
    <property type="match status" value="2"/>
</dbReference>
<dbReference type="GO" id="GO:0015421">
    <property type="term" value="F:ABC-type oligopeptide transporter activity"/>
    <property type="evidence" value="ECO:0007669"/>
    <property type="project" value="TreeGrafter"/>
</dbReference>
<name>A0A1B8GS55_9PEZI</name>
<dbReference type="SUPFAM" id="SSF52540">
    <property type="entry name" value="P-loop containing nucleoside triphosphate hydrolases"/>
    <property type="match status" value="2"/>
</dbReference>
<feature type="domain" description="ABC transporter" evidence="9">
    <location>
        <begin position="1162"/>
        <end position="1404"/>
    </location>
</feature>
<dbReference type="GO" id="GO:0016887">
    <property type="term" value="F:ATP hydrolysis activity"/>
    <property type="evidence" value="ECO:0007669"/>
    <property type="project" value="InterPro"/>
</dbReference>
<feature type="transmembrane region" description="Helical" evidence="8">
    <location>
        <begin position="319"/>
        <end position="336"/>
    </location>
</feature>
<keyword evidence="5 8" id="KW-1133">Transmembrane helix</keyword>
<evidence type="ECO:0000256" key="7">
    <source>
        <dbReference type="SAM" id="MobiDB-lite"/>
    </source>
</evidence>
<dbReference type="PROSITE" id="PS50929">
    <property type="entry name" value="ABC_TM1F"/>
    <property type="match status" value="2"/>
</dbReference>
<keyword evidence="6 8" id="KW-0472">Membrane</keyword>
<evidence type="ECO:0000256" key="2">
    <source>
        <dbReference type="ARBA" id="ARBA00022692"/>
    </source>
</evidence>
<dbReference type="EMBL" id="KV460216">
    <property type="protein sequence ID" value="OBT98667.2"/>
    <property type="molecule type" value="Genomic_DNA"/>
</dbReference>
<feature type="transmembrane region" description="Helical" evidence="8">
    <location>
        <begin position="960"/>
        <end position="980"/>
    </location>
</feature>
<dbReference type="InterPro" id="IPR011527">
    <property type="entry name" value="ABC1_TM_dom"/>
</dbReference>
<feature type="domain" description="ABC transmembrane type-1" evidence="10">
    <location>
        <begin position="843"/>
        <end position="1128"/>
    </location>
</feature>
<organism evidence="11 12">
    <name type="scientific">Pseudogymnoascus verrucosus</name>
    <dbReference type="NCBI Taxonomy" id="342668"/>
    <lineage>
        <taxon>Eukaryota</taxon>
        <taxon>Fungi</taxon>
        <taxon>Dikarya</taxon>
        <taxon>Ascomycota</taxon>
        <taxon>Pezizomycotina</taxon>
        <taxon>Leotiomycetes</taxon>
        <taxon>Thelebolales</taxon>
        <taxon>Thelebolaceae</taxon>
        <taxon>Pseudogymnoascus</taxon>
    </lineage>
</organism>
<feature type="region of interest" description="Disordered" evidence="7">
    <location>
        <begin position="1"/>
        <end position="26"/>
    </location>
</feature>
<protein>
    <submittedName>
        <fullName evidence="11">Uncharacterized protein</fullName>
    </submittedName>
</protein>
<feature type="domain" description="ABC transmembrane type-1" evidence="10">
    <location>
        <begin position="50"/>
        <end position="336"/>
    </location>
</feature>
<proteinExistence type="predicted"/>
<dbReference type="STRING" id="342668.A0A1B8GS55"/>
<evidence type="ECO:0000313" key="12">
    <source>
        <dbReference type="Proteomes" id="UP000091956"/>
    </source>
</evidence>
<keyword evidence="12" id="KW-1185">Reference proteome</keyword>
<dbReference type="InterPro" id="IPR039421">
    <property type="entry name" value="Type_1_exporter"/>
</dbReference>
<reference evidence="12" key="2">
    <citation type="journal article" date="2018" name="Nat. Commun.">
        <title>Extreme sensitivity to ultraviolet light in the fungal pathogen causing white-nose syndrome of bats.</title>
        <authorList>
            <person name="Palmer J.M."/>
            <person name="Drees K.P."/>
            <person name="Foster J.T."/>
            <person name="Lindner D.L."/>
        </authorList>
    </citation>
    <scope>NUCLEOTIDE SEQUENCE [LARGE SCALE GENOMIC DNA]</scope>
    <source>
        <strain evidence="12">UAMH 10579</strain>
    </source>
</reference>
<dbReference type="CDD" id="cd18578">
    <property type="entry name" value="ABC_6TM_Pgp_ABCB1_D2_like"/>
    <property type="match status" value="1"/>
</dbReference>
<dbReference type="InterPro" id="IPR003439">
    <property type="entry name" value="ABC_transporter-like_ATP-bd"/>
</dbReference>
<dbReference type="Gene3D" id="1.20.1560.10">
    <property type="entry name" value="ABC transporter type 1, transmembrane domain"/>
    <property type="match status" value="2"/>
</dbReference>
<feature type="transmembrane region" description="Helical" evidence="8">
    <location>
        <begin position="197"/>
        <end position="214"/>
    </location>
</feature>
<dbReference type="Pfam" id="PF00664">
    <property type="entry name" value="ABC_membrane"/>
    <property type="match status" value="2"/>
</dbReference>
<feature type="transmembrane region" description="Helical" evidence="8">
    <location>
        <begin position="281"/>
        <end position="299"/>
    </location>
</feature>
<keyword evidence="3" id="KW-0547">Nucleotide-binding</keyword>
<dbReference type="Gene3D" id="3.40.50.300">
    <property type="entry name" value="P-loop containing nucleotide triphosphate hydrolases"/>
    <property type="match status" value="2"/>
</dbReference>
<keyword evidence="4" id="KW-0067">ATP-binding</keyword>
<evidence type="ECO:0000256" key="1">
    <source>
        <dbReference type="ARBA" id="ARBA00004141"/>
    </source>
</evidence>
<dbReference type="InterPro" id="IPR036640">
    <property type="entry name" value="ABC1_TM_sf"/>
</dbReference>
<gene>
    <name evidence="11" type="ORF">VE01_03558</name>
</gene>
<feature type="compositionally biased region" description="Basic and acidic residues" evidence="7">
    <location>
        <begin position="1"/>
        <end position="12"/>
    </location>
</feature>
<feature type="transmembrane region" description="Helical" evidence="8">
    <location>
        <begin position="173"/>
        <end position="191"/>
    </location>
</feature>
<evidence type="ECO:0000256" key="6">
    <source>
        <dbReference type="ARBA" id="ARBA00023136"/>
    </source>
</evidence>
<feature type="region of interest" description="Disordered" evidence="7">
    <location>
        <begin position="656"/>
        <end position="675"/>
    </location>
</feature>
<dbReference type="SUPFAM" id="SSF90123">
    <property type="entry name" value="ABC transporter transmembrane region"/>
    <property type="match status" value="2"/>
</dbReference>
<feature type="region of interest" description="Disordered" evidence="7">
    <location>
        <begin position="718"/>
        <end position="754"/>
    </location>
</feature>
<dbReference type="GO" id="GO:0005524">
    <property type="term" value="F:ATP binding"/>
    <property type="evidence" value="ECO:0007669"/>
    <property type="project" value="UniProtKB-KW"/>
</dbReference>
<reference evidence="11 12" key="1">
    <citation type="submission" date="2016-03" db="EMBL/GenBank/DDBJ databases">
        <title>Comparative genomics of Pseudogymnoascus destructans, the fungus causing white-nose syndrome of bats.</title>
        <authorList>
            <person name="Palmer J.M."/>
            <person name="Drees K.P."/>
            <person name="Foster J.T."/>
            <person name="Lindner D.L."/>
        </authorList>
    </citation>
    <scope>NUCLEOTIDE SEQUENCE [LARGE SCALE GENOMIC DNA]</scope>
    <source>
        <strain evidence="11 12">UAMH 10579</strain>
    </source>
</reference>
<evidence type="ECO:0000313" key="11">
    <source>
        <dbReference type="EMBL" id="OBT98667.2"/>
    </source>
</evidence>
<evidence type="ECO:0000256" key="5">
    <source>
        <dbReference type="ARBA" id="ARBA00022989"/>
    </source>
</evidence>
<dbReference type="InterPro" id="IPR027417">
    <property type="entry name" value="P-loop_NTPase"/>
</dbReference>
<dbReference type="PROSITE" id="PS50893">
    <property type="entry name" value="ABC_TRANSPORTER_2"/>
    <property type="match status" value="2"/>
</dbReference>
<sequence length="1412" mass="155014">MADTSLRDEASARLENSTAGREDSDTKPAWKSMFAFAVRGHLAVMIPAWISSMTAGVIKPSMAIFMGFIFDDIAEYVAGSTNYSSMIRRISKWCIVLTGLGVGSCLANAGFFGLWLIFGESQANQARQKLFTGLLKREMEWYDLRKDGISPVLIRIQTQVRELQMATSQPMGFFVKDVAAAVMAIGIAFYYSWKLTLVLSLSVPTASLVLWLISRRLQPAIEAQRRELNIASKYTNTAFHAIDTVKVFNGQNHEIRQYASAINAAGLSYMIQGQVRASQMGTARFLVVVMFMAGFWYGLKLHKDGELTPGDVITTFYSFLMANQAVTSLLAQYVILCKGKYAGATLGRIIGELNNTLPLSKVAGSRTLEVCDGDIEVTNLTFSYPSNPTQSSLIGVDLFFPAGETTFLFGRSGSGKSTLTNLLLRLYDTTSGTISIDGCPIETLDVNWLRNNVTLVQQQSVLFDDTLWNNVAFGCSDGKQPTEEDIHVACEMAMLTEVIHDLPHGLNTVIGTGGAAMSGGQKQRVAIARARLRDTPILILDEATNALDHVNKTLVMDAIREWRKDKTTIIITHDSSQIQDMDFVYVIDHGKVVEEGYRQLLAQNPFGNFASLADIKSDKEYMEEKRGQVSSIHQNRSSTQPHTSTEMINNMRVASANPYANGPFGEGSSETSEPLTKLQRLSTFLAYNPGSSQQAHHYNNRTSLSMATVYANTIHTNDTSDNRISWPLRSQEPLPNPPEPSYRRSHNRLSQYPPKNFSYNGLAAHSHKEMMYRVDTRETDDLDARIAESELNLEYINLVRGSTIQVSAEKTKMVSRRPGPATLKTILGTIWPSLTRRERLVLILGFVSAFVYAACTPVFSYVLAKLFNTFYETKNQGLEARKWALSLLFIAVADGASSYTFYYSLDCCARAWVDSLRKEALTRILDQPRAWFDEAENSLSILNESLDRSGEEMRNLLGRFAGYTFAAACMISIGVVWAFIMCWKLTAVSLASVPIIYAITRGFEVVSGNLERKSDAKSNAIGEVFSETFINIRIVRALTLESHFQRKNSIAVQEAFRIGLRRGTFCGLFFGMSQSTTFFLTALILFYGAVLVGTRAASFYDVVACITLLLFSIGNANDTLAVIPQIASARAGATRMLRLSSLPPGESSRLLHQRTLLTPLPIRMTNLSFAYPSQPQTPILQNLSLTLKAGTSTALVGSSGSGKTTLTSLLLGLYTPTSNLSSLTFAHHPLSNLALPDLRAHMALVPQFPTLFPASLAQNILYGLSPSSPLTSLANIERAVSAAGLNDFVARLPDGLETQIGEGGRALSGGETVRVAIARALVRRPKVLVMDEPTAGLDGEGVEKVGEVLERLGDGVAVVLVTHDVRMMRRAGWVVVVEGGRAVEQGRWEDLRWAGGAMERLVGGGELGGVKE</sequence>
<evidence type="ECO:0000259" key="9">
    <source>
        <dbReference type="PROSITE" id="PS50893"/>
    </source>
</evidence>
<evidence type="ECO:0000256" key="4">
    <source>
        <dbReference type="ARBA" id="ARBA00022840"/>
    </source>
</evidence>
<feature type="transmembrane region" description="Helical" evidence="8">
    <location>
        <begin position="883"/>
        <end position="902"/>
    </location>
</feature>
<dbReference type="GO" id="GO:0005743">
    <property type="term" value="C:mitochondrial inner membrane"/>
    <property type="evidence" value="ECO:0007669"/>
    <property type="project" value="TreeGrafter"/>
</dbReference>
<feature type="transmembrane region" description="Helical" evidence="8">
    <location>
        <begin position="840"/>
        <end position="863"/>
    </location>
</feature>
<evidence type="ECO:0000256" key="8">
    <source>
        <dbReference type="SAM" id="Phobius"/>
    </source>
</evidence>